<keyword evidence="2" id="KW-0436">Ligase</keyword>
<comment type="similarity">
    <text evidence="2">Belongs to the TmcAL family.</text>
</comment>
<dbReference type="InterPro" id="IPR008513">
    <property type="entry name" value="tRNA(Met)_cyd_acetate_ligase"/>
</dbReference>
<proteinExistence type="inferred from homology"/>
<feature type="binding site" evidence="2">
    <location>
        <begin position="8"/>
        <end position="21"/>
    </location>
    <ligand>
        <name>ATP</name>
        <dbReference type="ChEBI" id="CHEBI:30616"/>
    </ligand>
</feature>
<dbReference type="GO" id="GO:0000049">
    <property type="term" value="F:tRNA binding"/>
    <property type="evidence" value="ECO:0007669"/>
    <property type="project" value="UniProtKB-KW"/>
</dbReference>
<keyword evidence="2" id="KW-0547">Nucleotide-binding</keyword>
<evidence type="ECO:0000313" key="4">
    <source>
        <dbReference type="Proteomes" id="UP000824056"/>
    </source>
</evidence>
<dbReference type="HAMAP" id="MF_01539">
    <property type="entry name" value="TmcAL"/>
    <property type="match status" value="1"/>
</dbReference>
<protein>
    <recommendedName>
        <fullName evidence="2">tRNA(Met) cytidine acetate ligase</fullName>
        <ecNumber evidence="2">6.3.4.-</ecNumber>
    </recommendedName>
</protein>
<dbReference type="EC" id="6.3.4.-" evidence="2"/>
<dbReference type="PANTHER" id="PTHR37825:SF1">
    <property type="entry name" value="TRNA(MET) CYTIDINE ACETATE LIGASE"/>
    <property type="match status" value="1"/>
</dbReference>
<dbReference type="AlphaFoldDB" id="A0A9D2FU69"/>
<keyword evidence="2" id="KW-0694">RNA-binding</keyword>
<dbReference type="GO" id="GO:0006400">
    <property type="term" value="P:tRNA modification"/>
    <property type="evidence" value="ECO:0007669"/>
    <property type="project" value="UniProtKB-UniRule"/>
</dbReference>
<feature type="binding site" evidence="2">
    <location>
        <position position="103"/>
    </location>
    <ligand>
        <name>ATP</name>
        <dbReference type="ChEBI" id="CHEBI:30616"/>
    </ligand>
</feature>
<gene>
    <name evidence="2" type="primary">tmcAL</name>
    <name evidence="3" type="ORF">H9809_11600</name>
</gene>
<dbReference type="EMBL" id="DXBG01000270">
    <property type="protein sequence ID" value="HIZ66520.1"/>
    <property type="molecule type" value="Genomic_DNA"/>
</dbReference>
<reference evidence="3" key="1">
    <citation type="journal article" date="2021" name="PeerJ">
        <title>Extensive microbial diversity within the chicken gut microbiome revealed by metagenomics and culture.</title>
        <authorList>
            <person name="Gilroy R."/>
            <person name="Ravi A."/>
            <person name="Getino M."/>
            <person name="Pursley I."/>
            <person name="Horton D.L."/>
            <person name="Alikhan N.F."/>
            <person name="Baker D."/>
            <person name="Gharbi K."/>
            <person name="Hall N."/>
            <person name="Watson M."/>
            <person name="Adriaenssens E.M."/>
            <person name="Foster-Nyarko E."/>
            <person name="Jarju S."/>
            <person name="Secka A."/>
            <person name="Antonio M."/>
            <person name="Oren A."/>
            <person name="Chaudhuri R.R."/>
            <person name="La Ragione R."/>
            <person name="Hildebrand F."/>
            <person name="Pallen M.J."/>
        </authorList>
    </citation>
    <scope>NUCLEOTIDE SEQUENCE</scope>
    <source>
        <strain evidence="3">1068</strain>
    </source>
</reference>
<reference evidence="3" key="2">
    <citation type="submission" date="2021-04" db="EMBL/GenBank/DDBJ databases">
        <authorList>
            <person name="Gilroy R."/>
        </authorList>
    </citation>
    <scope>NUCLEOTIDE SEQUENCE</scope>
    <source>
        <strain evidence="3">1068</strain>
    </source>
</reference>
<dbReference type="NCBIfam" id="NF010191">
    <property type="entry name" value="PRK13670.1"/>
    <property type="match status" value="1"/>
</dbReference>
<keyword evidence="1 2" id="KW-0819">tRNA processing</keyword>
<comment type="caution">
    <text evidence="2">Lacks conserved residue(s) required for the propagation of feature annotation.</text>
</comment>
<accession>A0A9D2FU69</accession>
<keyword evidence="2" id="KW-0820">tRNA-binding</keyword>
<name>A0A9D2FU69_9FIRM</name>
<comment type="function">
    <text evidence="2">Catalyzes the formation of N(4)-acetylcytidine (ac(4)C) at the wobble position of elongator tRNA(Met), using acetate and ATP as substrates. First activates an acetate ion to form acetyladenylate (Ac-AMP) and then transfers the acetyl group to tRNA to form ac(4)C34.</text>
</comment>
<comment type="catalytic activity">
    <reaction evidence="2">
        <text>cytidine(34) in elongator tRNA(Met) + acetate + ATP = N(4)-acetylcytidine(34) in elongator tRNA(Met) + AMP + diphosphate</text>
        <dbReference type="Rhea" id="RHEA:58144"/>
        <dbReference type="Rhea" id="RHEA-COMP:10693"/>
        <dbReference type="Rhea" id="RHEA-COMP:10694"/>
        <dbReference type="ChEBI" id="CHEBI:30089"/>
        <dbReference type="ChEBI" id="CHEBI:30616"/>
        <dbReference type="ChEBI" id="CHEBI:33019"/>
        <dbReference type="ChEBI" id="CHEBI:74900"/>
        <dbReference type="ChEBI" id="CHEBI:82748"/>
        <dbReference type="ChEBI" id="CHEBI:456215"/>
    </reaction>
</comment>
<evidence type="ECO:0000256" key="2">
    <source>
        <dbReference type="HAMAP-Rule" id="MF_01539"/>
    </source>
</evidence>
<comment type="subcellular location">
    <subcellularLocation>
        <location evidence="2">Cytoplasm</location>
    </subcellularLocation>
</comment>
<comment type="caution">
    <text evidence="3">The sequence shown here is derived from an EMBL/GenBank/DDBJ whole genome shotgun (WGS) entry which is preliminary data.</text>
</comment>
<keyword evidence="2" id="KW-0963">Cytoplasm</keyword>
<feature type="binding site" evidence="2">
    <location>
        <position position="173"/>
    </location>
    <ligand>
        <name>ATP</name>
        <dbReference type="ChEBI" id="CHEBI:30616"/>
    </ligand>
</feature>
<evidence type="ECO:0000313" key="3">
    <source>
        <dbReference type="EMBL" id="HIZ66520.1"/>
    </source>
</evidence>
<dbReference type="InterPro" id="IPR014729">
    <property type="entry name" value="Rossmann-like_a/b/a_fold"/>
</dbReference>
<dbReference type="GO" id="GO:0005524">
    <property type="term" value="F:ATP binding"/>
    <property type="evidence" value="ECO:0007669"/>
    <property type="project" value="UniProtKB-KW"/>
</dbReference>
<keyword evidence="2" id="KW-0067">ATP-binding</keyword>
<evidence type="ECO:0000256" key="1">
    <source>
        <dbReference type="ARBA" id="ARBA00022694"/>
    </source>
</evidence>
<feature type="binding site" evidence="2">
    <location>
        <position position="198"/>
    </location>
    <ligand>
        <name>ATP</name>
        <dbReference type="ChEBI" id="CHEBI:30616"/>
    </ligand>
</feature>
<dbReference type="Gene3D" id="3.40.50.620">
    <property type="entry name" value="HUPs"/>
    <property type="match status" value="1"/>
</dbReference>
<organism evidence="3 4">
    <name type="scientific">Candidatus Blautia pullicola</name>
    <dbReference type="NCBI Taxonomy" id="2838498"/>
    <lineage>
        <taxon>Bacteria</taxon>
        <taxon>Bacillati</taxon>
        <taxon>Bacillota</taxon>
        <taxon>Clostridia</taxon>
        <taxon>Lachnospirales</taxon>
        <taxon>Lachnospiraceae</taxon>
        <taxon>Blautia</taxon>
    </lineage>
</organism>
<sequence>MFKTAAIIAEYNPFHNGHSYQIEETKKRTGADFVLVIMSGDFVQRGTPAIFHKYARTRMALLGGADVVLELPVFYAGASAEYFARGAVGILDALHAVDFLSFGSERGEISLLLKAARSLSEEPEEYRQQLKKSLKKGLTFPAARKEALGYLLSSADNISSDARQLQALLDTPNNILGIEYCKALFSLRSNIHPLTIKRQGNAYHETQLHHSLTSASALRKALLAPDLDNKLQNIRPFQPVSVFSYMQDMLDCISPVTEEDFSLLLKYSLMVQNRDSLCTFADVSPELSNRIYKNLDNFRSFSQFAALLKTRDITHTRVNRSLLHILLSITEKESASRPSYVRLLGFRKHAAPLLRQIQDNSEIPLITKAADYPRLLSSKGCTLFEKDLFASDLYETVLKNKIQENFVSDLKKSPVILTSY</sequence>
<dbReference type="SUPFAM" id="SSF52374">
    <property type="entry name" value="Nucleotidylyl transferase"/>
    <property type="match status" value="1"/>
</dbReference>
<dbReference type="Pfam" id="PF05636">
    <property type="entry name" value="HIGH_NTase1"/>
    <property type="match status" value="1"/>
</dbReference>
<dbReference type="GO" id="GO:0016879">
    <property type="term" value="F:ligase activity, forming carbon-nitrogen bonds"/>
    <property type="evidence" value="ECO:0007669"/>
    <property type="project" value="UniProtKB-UniRule"/>
</dbReference>
<dbReference type="GO" id="GO:0005737">
    <property type="term" value="C:cytoplasm"/>
    <property type="evidence" value="ECO:0007669"/>
    <property type="project" value="UniProtKB-SubCell"/>
</dbReference>
<dbReference type="Proteomes" id="UP000824056">
    <property type="component" value="Unassembled WGS sequence"/>
</dbReference>
<dbReference type="PANTHER" id="PTHR37825">
    <property type="entry name" value="TRNA(MET) CYTIDINE ACETATE LIGASE"/>
    <property type="match status" value="1"/>
</dbReference>